<sequence>MQEITNNISFAPIGLLDMFNSSGAVEQFDTHLVSDKNPELFDGEAASNVSTLLSENRSPTATITLKVRGCSRFGAYSSQRPLKCRLDNVETDFNYDITSGLLTLSIPVPEVEMYRWSIHIVVRQRENEDVISAGACKEEAVRACIVLHHPKYGHSGLLASNARLKIFCPARSLTSDLSLYETYLEFDGDMGSNIVKLRSLLLGELPQLESLPRWLLPHQGQIRAKN</sequence>
<dbReference type="GO" id="GO:0052692">
    <property type="term" value="F:raffinose alpha-galactosidase activity"/>
    <property type="evidence" value="ECO:0007669"/>
    <property type="project" value="TreeGrafter"/>
</dbReference>
<dbReference type="InterPro" id="IPR008811">
    <property type="entry name" value="Glycosyl_hydrolases_36"/>
</dbReference>
<dbReference type="Proteomes" id="UP001370490">
    <property type="component" value="Unassembled WGS sequence"/>
</dbReference>
<dbReference type="EMBL" id="JBAMMX010000003">
    <property type="protein sequence ID" value="KAK6945301.1"/>
    <property type="molecule type" value="Genomic_DNA"/>
</dbReference>
<dbReference type="AlphaFoldDB" id="A0AAN8ZPG2"/>
<gene>
    <name evidence="2" type="ORF">RJ641_026403</name>
</gene>
<accession>A0AAN8ZPG2</accession>
<dbReference type="Pfam" id="PF05691">
    <property type="entry name" value="Raffinose_syn"/>
    <property type="match status" value="1"/>
</dbReference>
<comment type="caution">
    <text evidence="2">The sequence shown here is derived from an EMBL/GenBank/DDBJ whole genome shotgun (WGS) entry which is preliminary data.</text>
</comment>
<evidence type="ECO:0000256" key="1">
    <source>
        <dbReference type="ARBA" id="ARBA00023277"/>
    </source>
</evidence>
<keyword evidence="2" id="KW-0378">Hydrolase</keyword>
<reference evidence="2 3" key="1">
    <citation type="submission" date="2023-12" db="EMBL/GenBank/DDBJ databases">
        <title>A high-quality genome assembly for Dillenia turbinata (Dilleniales).</title>
        <authorList>
            <person name="Chanderbali A."/>
        </authorList>
    </citation>
    <scope>NUCLEOTIDE SEQUENCE [LARGE SCALE GENOMIC DNA]</scope>
    <source>
        <strain evidence="2">LSX21</strain>
        <tissue evidence="2">Leaf</tissue>
    </source>
</reference>
<evidence type="ECO:0000313" key="2">
    <source>
        <dbReference type="EMBL" id="KAK6945301.1"/>
    </source>
</evidence>
<proteinExistence type="predicted"/>
<protein>
    <submittedName>
        <fullName evidence="2">Glycosyl hydrolases 36</fullName>
    </submittedName>
</protein>
<name>A0AAN8ZPG2_9MAGN</name>
<dbReference type="PANTHER" id="PTHR31268">
    <property type="match status" value="1"/>
</dbReference>
<keyword evidence="3" id="KW-1185">Reference proteome</keyword>
<organism evidence="2 3">
    <name type="scientific">Dillenia turbinata</name>
    <dbReference type="NCBI Taxonomy" id="194707"/>
    <lineage>
        <taxon>Eukaryota</taxon>
        <taxon>Viridiplantae</taxon>
        <taxon>Streptophyta</taxon>
        <taxon>Embryophyta</taxon>
        <taxon>Tracheophyta</taxon>
        <taxon>Spermatophyta</taxon>
        <taxon>Magnoliopsida</taxon>
        <taxon>eudicotyledons</taxon>
        <taxon>Gunneridae</taxon>
        <taxon>Pentapetalae</taxon>
        <taxon>Dilleniales</taxon>
        <taxon>Dilleniaceae</taxon>
        <taxon>Dillenia</taxon>
    </lineage>
</organism>
<dbReference type="PANTHER" id="PTHR31268:SF32">
    <property type="entry name" value="GALACTINOL--SUCROSE GALACTOSYLTRANSFERASE 2-RELATED"/>
    <property type="match status" value="1"/>
</dbReference>
<evidence type="ECO:0000313" key="3">
    <source>
        <dbReference type="Proteomes" id="UP001370490"/>
    </source>
</evidence>
<keyword evidence="1" id="KW-0119">Carbohydrate metabolism</keyword>